<proteinExistence type="predicted"/>
<reference evidence="2" key="1">
    <citation type="submission" date="2005-09" db="EMBL/GenBank/DDBJ databases">
        <title>Annotation of the Aspergillus terreus NIH2624 genome.</title>
        <authorList>
            <person name="Birren B.W."/>
            <person name="Lander E.S."/>
            <person name="Galagan J.E."/>
            <person name="Nusbaum C."/>
            <person name="Devon K."/>
            <person name="Henn M."/>
            <person name="Ma L.-J."/>
            <person name="Jaffe D.B."/>
            <person name="Butler J."/>
            <person name="Alvarez P."/>
            <person name="Gnerre S."/>
            <person name="Grabherr M."/>
            <person name="Kleber M."/>
            <person name="Mauceli E.W."/>
            <person name="Brockman W."/>
            <person name="Rounsley S."/>
            <person name="Young S.K."/>
            <person name="LaButti K."/>
            <person name="Pushparaj V."/>
            <person name="DeCaprio D."/>
            <person name="Crawford M."/>
            <person name="Koehrsen M."/>
            <person name="Engels R."/>
            <person name="Montgomery P."/>
            <person name="Pearson M."/>
            <person name="Howarth C."/>
            <person name="Larson L."/>
            <person name="Luoma S."/>
            <person name="White J."/>
            <person name="Alvarado L."/>
            <person name="Kodira C.D."/>
            <person name="Zeng Q."/>
            <person name="Oleary S."/>
            <person name="Yandava C."/>
            <person name="Denning D.W."/>
            <person name="Nierman W.C."/>
            <person name="Milne T."/>
            <person name="Madden K."/>
        </authorList>
    </citation>
    <scope>NUCLEOTIDE SEQUENCE [LARGE SCALE GENOMIC DNA]</scope>
    <source>
        <strain evidence="2">NIH 2624 / FGSC A1156</strain>
    </source>
</reference>
<sequence>MVESCGVPVTFGGISFIGAVLDTNKFHPKITEFSYRLRTPPGSRVASRANSVIGIEELHRDKAPQSDSTASQVRVKVRPAKTCQRASAESYRKSKEENRRTFSLKTIVLLEDIFPNSSADHAQQDIQ</sequence>
<dbReference type="AlphaFoldDB" id="Q0CCJ3"/>
<name>Q0CCJ3_ASPTN</name>
<protein>
    <submittedName>
        <fullName evidence="1">Uncharacterized protein</fullName>
    </submittedName>
</protein>
<dbReference type="EMBL" id="CH476606">
    <property type="protein sequence ID" value="EAU30723.1"/>
    <property type="molecule type" value="Genomic_DNA"/>
</dbReference>
<dbReference type="RefSeq" id="XP_001217177.1">
    <property type="nucleotide sequence ID" value="XM_001217176.1"/>
</dbReference>
<dbReference type="GeneID" id="4323545"/>
<dbReference type="Proteomes" id="UP000007963">
    <property type="component" value="Unassembled WGS sequence"/>
</dbReference>
<evidence type="ECO:0000313" key="1">
    <source>
        <dbReference type="EMBL" id="EAU30723.1"/>
    </source>
</evidence>
<evidence type="ECO:0000313" key="2">
    <source>
        <dbReference type="Proteomes" id="UP000007963"/>
    </source>
</evidence>
<accession>Q0CCJ3</accession>
<dbReference type="VEuPathDB" id="FungiDB:ATEG_08591"/>
<dbReference type="HOGENOM" id="CLU_1970086_0_0_1"/>
<gene>
    <name evidence="1" type="ORF">ATEG_08591</name>
</gene>
<organism evidence="1 2">
    <name type="scientific">Aspergillus terreus (strain NIH 2624 / FGSC A1156)</name>
    <dbReference type="NCBI Taxonomy" id="341663"/>
    <lineage>
        <taxon>Eukaryota</taxon>
        <taxon>Fungi</taxon>
        <taxon>Dikarya</taxon>
        <taxon>Ascomycota</taxon>
        <taxon>Pezizomycotina</taxon>
        <taxon>Eurotiomycetes</taxon>
        <taxon>Eurotiomycetidae</taxon>
        <taxon>Eurotiales</taxon>
        <taxon>Aspergillaceae</taxon>
        <taxon>Aspergillus</taxon>
        <taxon>Aspergillus subgen. Circumdati</taxon>
    </lineage>
</organism>